<keyword evidence="1" id="KW-1133">Transmembrane helix</keyword>
<reference evidence="2" key="1">
    <citation type="submission" date="2022-07" db="EMBL/GenBank/DDBJ databases">
        <title>Genome sequencing of Photobacterium atrarenae GJH2-4.</title>
        <authorList>
            <person name="Park S.-J."/>
        </authorList>
    </citation>
    <scope>NUCLEOTIDE SEQUENCE</scope>
    <source>
        <strain evidence="2">GJH2-4</strain>
    </source>
</reference>
<dbReference type="Proteomes" id="UP001057998">
    <property type="component" value="Chromosome 1"/>
</dbReference>
<name>A0ABY5GFI8_9GAMM</name>
<feature type="transmembrane region" description="Helical" evidence="1">
    <location>
        <begin position="48"/>
        <end position="70"/>
    </location>
</feature>
<dbReference type="InterPro" id="IPR021344">
    <property type="entry name" value="DUF2970"/>
</dbReference>
<organism evidence="2 3">
    <name type="scientific">Photobacterium atrarenae</name>
    <dbReference type="NCBI Taxonomy" id="865757"/>
    <lineage>
        <taxon>Bacteria</taxon>
        <taxon>Pseudomonadati</taxon>
        <taxon>Pseudomonadota</taxon>
        <taxon>Gammaproteobacteria</taxon>
        <taxon>Vibrionales</taxon>
        <taxon>Vibrionaceae</taxon>
        <taxon>Photobacterium</taxon>
    </lineage>
</organism>
<keyword evidence="3" id="KW-1185">Reference proteome</keyword>
<evidence type="ECO:0000313" key="3">
    <source>
        <dbReference type="Proteomes" id="UP001057998"/>
    </source>
</evidence>
<sequence length="76" mass="8105">MDNQHPPQRPTQPGKNSRPILSAAAALFGVQSEQNRHADFSQSSARPFILAGVVGIILFVAVLLFIVHLVTVTTGA</sequence>
<keyword evidence="1" id="KW-0812">Transmembrane</keyword>
<proteinExistence type="predicted"/>
<dbReference type="RefSeq" id="WP_255389217.1">
    <property type="nucleotide sequence ID" value="NZ_CP101508.1"/>
</dbReference>
<evidence type="ECO:0000256" key="1">
    <source>
        <dbReference type="SAM" id="Phobius"/>
    </source>
</evidence>
<accession>A0ABY5GFI8</accession>
<keyword evidence="1" id="KW-0472">Membrane</keyword>
<evidence type="ECO:0000313" key="2">
    <source>
        <dbReference type="EMBL" id="UTV27962.1"/>
    </source>
</evidence>
<dbReference type="EMBL" id="CP101508">
    <property type="protein sequence ID" value="UTV27962.1"/>
    <property type="molecule type" value="Genomic_DNA"/>
</dbReference>
<gene>
    <name evidence="2" type="ORF">NNL38_01130</name>
</gene>
<protein>
    <submittedName>
        <fullName evidence="2">DUF2970 domain-containing protein</fullName>
    </submittedName>
</protein>
<dbReference type="Pfam" id="PF11174">
    <property type="entry name" value="DUF2970"/>
    <property type="match status" value="1"/>
</dbReference>